<evidence type="ECO:0000256" key="1">
    <source>
        <dbReference type="SAM" id="SignalP"/>
    </source>
</evidence>
<reference evidence="2 3" key="1">
    <citation type="submission" date="2019-06" db="EMBL/GenBank/DDBJ databases">
        <title>WGS assembly of Gossypium darwinii.</title>
        <authorList>
            <person name="Chen Z.J."/>
            <person name="Sreedasyam A."/>
            <person name="Ando A."/>
            <person name="Song Q."/>
            <person name="De L."/>
            <person name="Hulse-Kemp A."/>
            <person name="Ding M."/>
            <person name="Ye W."/>
            <person name="Kirkbride R."/>
            <person name="Jenkins J."/>
            <person name="Plott C."/>
            <person name="Lovell J."/>
            <person name="Lin Y.-M."/>
            <person name="Vaughn R."/>
            <person name="Liu B."/>
            <person name="Li W."/>
            <person name="Simpson S."/>
            <person name="Scheffler B."/>
            <person name="Saski C."/>
            <person name="Grover C."/>
            <person name="Hu G."/>
            <person name="Conover J."/>
            <person name="Carlson J."/>
            <person name="Shu S."/>
            <person name="Boston L."/>
            <person name="Williams M."/>
            <person name="Peterson D."/>
            <person name="Mcgee K."/>
            <person name="Jones D."/>
            <person name="Wendel J."/>
            <person name="Stelly D."/>
            <person name="Grimwood J."/>
            <person name="Schmutz J."/>
        </authorList>
    </citation>
    <scope>NUCLEOTIDE SEQUENCE [LARGE SCALE GENOMIC DNA]</scope>
    <source>
        <strain evidence="2">1808015.09</strain>
    </source>
</reference>
<protein>
    <submittedName>
        <fullName evidence="2">Uncharacterized protein</fullName>
    </submittedName>
</protein>
<keyword evidence="1" id="KW-0732">Signal</keyword>
<sequence>MEEKPGVLMFCLLLGILVSPLRQDVTALVPIGLKYTFCLTTCVTNGTSLKDCIQYCLVSEALVETLEETYLTSSFGFCIVGCATTTCSRLSSQGTMPAAIELAGCVNTCVERCTMKN</sequence>
<feature type="chain" id="PRO_5022884007" evidence="1">
    <location>
        <begin position="28"/>
        <end position="117"/>
    </location>
</feature>
<dbReference type="EMBL" id="CM017692">
    <property type="protein sequence ID" value="TYH18663.1"/>
    <property type="molecule type" value="Genomic_DNA"/>
</dbReference>
<accession>A0A5D2GKZ6</accession>
<name>A0A5D2GKZ6_GOSDA</name>
<feature type="signal peptide" evidence="1">
    <location>
        <begin position="1"/>
        <end position="27"/>
    </location>
</feature>
<keyword evidence="3" id="KW-1185">Reference proteome</keyword>
<proteinExistence type="predicted"/>
<dbReference type="Proteomes" id="UP000323506">
    <property type="component" value="Chromosome A05"/>
</dbReference>
<evidence type="ECO:0000313" key="3">
    <source>
        <dbReference type="Proteomes" id="UP000323506"/>
    </source>
</evidence>
<evidence type="ECO:0000313" key="2">
    <source>
        <dbReference type="EMBL" id="TYH18663.1"/>
    </source>
</evidence>
<dbReference type="AlphaFoldDB" id="A0A5D2GKZ6"/>
<organism evidence="2 3">
    <name type="scientific">Gossypium darwinii</name>
    <name type="common">Darwin's cotton</name>
    <name type="synonym">Gossypium barbadense var. darwinii</name>
    <dbReference type="NCBI Taxonomy" id="34276"/>
    <lineage>
        <taxon>Eukaryota</taxon>
        <taxon>Viridiplantae</taxon>
        <taxon>Streptophyta</taxon>
        <taxon>Embryophyta</taxon>
        <taxon>Tracheophyta</taxon>
        <taxon>Spermatophyta</taxon>
        <taxon>Magnoliopsida</taxon>
        <taxon>eudicotyledons</taxon>
        <taxon>Gunneridae</taxon>
        <taxon>Pentapetalae</taxon>
        <taxon>rosids</taxon>
        <taxon>malvids</taxon>
        <taxon>Malvales</taxon>
        <taxon>Malvaceae</taxon>
        <taxon>Malvoideae</taxon>
        <taxon>Gossypium</taxon>
    </lineage>
</organism>
<gene>
    <name evidence="2" type="ORF">ES288_A05G290800v1</name>
</gene>